<evidence type="ECO:0000313" key="8">
    <source>
        <dbReference type="EMBL" id="PJJ56978.1"/>
    </source>
</evidence>
<feature type="transmembrane region" description="Helical" evidence="6">
    <location>
        <begin position="444"/>
        <end position="465"/>
    </location>
</feature>
<evidence type="ECO:0000256" key="3">
    <source>
        <dbReference type="ARBA" id="ARBA00022692"/>
    </source>
</evidence>
<evidence type="ECO:0000256" key="4">
    <source>
        <dbReference type="ARBA" id="ARBA00022989"/>
    </source>
</evidence>
<comment type="subcellular location">
    <subcellularLocation>
        <location evidence="1">Cell membrane</location>
        <topology evidence="1">Multi-pass membrane protein</topology>
    </subcellularLocation>
</comment>
<comment type="caution">
    <text evidence="8">The sequence shown here is derived from an EMBL/GenBank/DDBJ whole genome shotgun (WGS) entry which is preliminary data.</text>
</comment>
<evidence type="ECO:0000313" key="9">
    <source>
        <dbReference type="Proteomes" id="UP000230842"/>
    </source>
</evidence>
<feature type="transmembrane region" description="Helical" evidence="6">
    <location>
        <begin position="367"/>
        <end position="389"/>
    </location>
</feature>
<dbReference type="PANTHER" id="PTHR30287">
    <property type="entry name" value="MEMBRANE COMPONENT OF PREDICTED ABC SUPERFAMILY METABOLITE UPTAKE TRANSPORTER"/>
    <property type="match status" value="1"/>
</dbReference>
<feature type="transmembrane region" description="Helical" evidence="6">
    <location>
        <begin position="494"/>
        <end position="513"/>
    </location>
</feature>
<keyword evidence="4 6" id="KW-1133">Transmembrane helix</keyword>
<feature type="transmembrane region" description="Helical" evidence="6">
    <location>
        <begin position="830"/>
        <end position="852"/>
    </location>
</feature>
<evidence type="ECO:0000256" key="2">
    <source>
        <dbReference type="ARBA" id="ARBA00022475"/>
    </source>
</evidence>
<dbReference type="RefSeq" id="WP_100414534.1">
    <property type="nucleotide sequence ID" value="NZ_PGEZ01000001.1"/>
</dbReference>
<feature type="transmembrane region" description="Helical" evidence="6">
    <location>
        <begin position="329"/>
        <end position="355"/>
    </location>
</feature>
<reference evidence="8 9" key="1">
    <citation type="submission" date="2017-11" db="EMBL/GenBank/DDBJ databases">
        <title>Genomic Encyclopedia of Archaeal and Bacterial Type Strains, Phase II (KMG-II): From Individual Species to Whole Genera.</title>
        <authorList>
            <person name="Goeker M."/>
        </authorList>
    </citation>
    <scope>NUCLEOTIDE SEQUENCE [LARGE SCALE GENOMIC DNA]</scope>
    <source>
        <strain evidence="8 9">DSM 27763</strain>
    </source>
</reference>
<dbReference type="GO" id="GO:0005886">
    <property type="term" value="C:plasma membrane"/>
    <property type="evidence" value="ECO:0007669"/>
    <property type="project" value="UniProtKB-SubCell"/>
</dbReference>
<dbReference type="InterPro" id="IPR038766">
    <property type="entry name" value="Membrane_comp_ABC_pdt"/>
</dbReference>
<keyword evidence="3 6" id="KW-0812">Transmembrane</keyword>
<evidence type="ECO:0000256" key="6">
    <source>
        <dbReference type="SAM" id="Phobius"/>
    </source>
</evidence>
<feature type="transmembrane region" description="Helical" evidence="6">
    <location>
        <begin position="276"/>
        <end position="298"/>
    </location>
</feature>
<dbReference type="InterPro" id="IPR003838">
    <property type="entry name" value="ABC3_permease_C"/>
</dbReference>
<feature type="transmembrane region" description="Helical" evidence="6">
    <location>
        <begin position="790"/>
        <end position="810"/>
    </location>
</feature>
<sequence>MSGGWRAAFRMARREILRAKGRSALVAVTVGVPVLLAVTATTVAATSDVTPAEDVTGLMGDGVAAATWQGGRVWQSPDGSAFDYAGDASPPDRAEQRRLLETVTDARVVPIVRGYADAVAPGEGGDPVAVDAIQVPADDPLVAPMTRLSTGRLPASADEAMISPGLADEAGLGIGDRLIVGDRSFTVTGTGVFGSLSTGPGARAFVTPGETGATDDGYAQTFVLDRADPVTWPEVRDLNRQGFSVVSRAVLADPPAESAAPGRWGDQGLSSDETTVLLLIAVGVVIQVVLLAGPAFAVGARRSERDLALVAAAGGSAAHLRRIVLAQAAVLGLGAALVGAALSVPAAALVVRVLVDGFGQGAGPFQVVWAATAGVVVLGVVAATIAALAPARRVAAMDVAAVLADRRPPVRSRGGWPWAGLALGGVGVALCATFGVGTGGGGEYAIAVGAMLMVVGAVFVLPTLLRATGRLAGILPVSLRLAVRDNARQTARSAPAVAAVMAVVGAATAFAIATASDVAEARANYVPAYPMGAMAVSTDEASVAEVQAAASRIAGAELGAARSIGGSTDGEDVEVWTAKRGDPWTAWGPDVLVASADDLAGWGIQLDPAARARLDDGGAVVADAAWLRDGQARLEVDTWDWVSGESISSRVLEVPAVPADLGLQPAADPEAPTYPAATVISPALAEREGLPTSTVTLYAPPGTFSDDQLAEFRSAMRALPGDQGVMVEDGPDETYTPYFVALALLGGLGVLFGALSATGLALRDARPDLATLAAVGASPATRRRVAAAQAGVIAVVGGVLGVAVGLVPGLAATVPLTASGPVGHTVDVPYGLIAVIALGVPLLAAALSGLFVRGRLPLVRRLAQ</sequence>
<proteinExistence type="predicted"/>
<organism evidence="8 9">
    <name type="scientific">Mumia flava</name>
    <dbReference type="NCBI Taxonomy" id="1348852"/>
    <lineage>
        <taxon>Bacteria</taxon>
        <taxon>Bacillati</taxon>
        <taxon>Actinomycetota</taxon>
        <taxon>Actinomycetes</taxon>
        <taxon>Propionibacteriales</taxon>
        <taxon>Nocardioidaceae</taxon>
        <taxon>Mumia</taxon>
    </lineage>
</organism>
<protein>
    <submittedName>
        <fullName evidence="8">Putative ABC transport system permease protein</fullName>
    </submittedName>
</protein>
<accession>A0A2M9BG96</accession>
<keyword evidence="2" id="KW-1003">Cell membrane</keyword>
<feature type="transmembrane region" description="Helical" evidence="6">
    <location>
        <begin position="738"/>
        <end position="762"/>
    </location>
</feature>
<gene>
    <name evidence="8" type="ORF">CLV56_1197</name>
</gene>
<evidence type="ECO:0000256" key="5">
    <source>
        <dbReference type="ARBA" id="ARBA00023136"/>
    </source>
</evidence>
<dbReference type="Pfam" id="PF02687">
    <property type="entry name" value="FtsX"/>
    <property type="match status" value="1"/>
</dbReference>
<evidence type="ECO:0000259" key="7">
    <source>
        <dbReference type="Pfam" id="PF02687"/>
    </source>
</evidence>
<evidence type="ECO:0000256" key="1">
    <source>
        <dbReference type="ARBA" id="ARBA00004651"/>
    </source>
</evidence>
<keyword evidence="9" id="KW-1185">Reference proteome</keyword>
<name>A0A2M9BG96_9ACTN</name>
<dbReference type="OrthoDB" id="3405625at2"/>
<feature type="domain" description="ABC3 transporter permease C-terminal" evidence="7">
    <location>
        <begin position="742"/>
        <end position="853"/>
    </location>
</feature>
<dbReference type="EMBL" id="PGEZ01000001">
    <property type="protein sequence ID" value="PJJ56978.1"/>
    <property type="molecule type" value="Genomic_DNA"/>
</dbReference>
<dbReference type="AlphaFoldDB" id="A0A2M9BG96"/>
<dbReference type="PANTHER" id="PTHR30287:SF1">
    <property type="entry name" value="INNER MEMBRANE PROTEIN"/>
    <property type="match status" value="1"/>
</dbReference>
<feature type="transmembrane region" description="Helical" evidence="6">
    <location>
        <begin position="416"/>
        <end position="438"/>
    </location>
</feature>
<dbReference type="Proteomes" id="UP000230842">
    <property type="component" value="Unassembled WGS sequence"/>
</dbReference>
<keyword evidence="5 6" id="KW-0472">Membrane</keyword>